<evidence type="ECO:0000256" key="20">
    <source>
        <dbReference type="SAM" id="Phobius"/>
    </source>
</evidence>
<dbReference type="PANTHER" id="PTHR47218:SF1">
    <property type="entry name" value="C-TYPE LECTIN DOMAIN FAMILY 7 MEMBER A"/>
    <property type="match status" value="1"/>
</dbReference>
<dbReference type="InterPro" id="IPR001304">
    <property type="entry name" value="C-type_lectin-like"/>
</dbReference>
<evidence type="ECO:0000256" key="2">
    <source>
        <dbReference type="ARBA" id="ARBA00022475"/>
    </source>
</evidence>
<dbReference type="GO" id="GO:0032733">
    <property type="term" value="P:positive regulation of interleukin-10 production"/>
    <property type="evidence" value="ECO:0007669"/>
    <property type="project" value="UniProtKB-ARBA"/>
</dbReference>
<keyword evidence="9" id="KW-0735">Signal-anchor</keyword>
<dbReference type="InterPro" id="IPR042808">
    <property type="entry name" value="CLEC7A"/>
</dbReference>
<feature type="transmembrane region" description="Helical" evidence="20">
    <location>
        <begin position="46"/>
        <end position="70"/>
    </location>
</feature>
<keyword evidence="6" id="KW-0479">Metal-binding</keyword>
<reference evidence="23" key="1">
    <citation type="submission" date="2025-08" db="UniProtKB">
        <authorList>
            <consortium name="RefSeq"/>
        </authorList>
    </citation>
    <scope>IDENTIFICATION</scope>
    <source>
        <tissue evidence="23">Kidney</tissue>
    </source>
</reference>
<evidence type="ECO:0000256" key="17">
    <source>
        <dbReference type="ARBA" id="ARBA00067229"/>
    </source>
</evidence>
<dbReference type="AlphaFoldDB" id="A0A6P3QFI0"/>
<evidence type="ECO:0000256" key="8">
    <source>
        <dbReference type="ARBA" id="ARBA00022859"/>
    </source>
</evidence>
<dbReference type="FunFam" id="3.10.100.10:FF:000069">
    <property type="entry name" value="C-type lectin domain family 7 member A"/>
    <property type="match status" value="1"/>
</dbReference>
<keyword evidence="2" id="KW-1003">Cell membrane</keyword>
<evidence type="ECO:0000256" key="12">
    <source>
        <dbReference type="ARBA" id="ARBA00023157"/>
    </source>
</evidence>
<keyword evidence="22" id="KW-1185">Reference proteome</keyword>
<dbReference type="GO" id="GO:0045321">
    <property type="term" value="P:leukocyte activation"/>
    <property type="evidence" value="ECO:0007669"/>
    <property type="project" value="UniProtKB-ARBA"/>
</dbReference>
<dbReference type="GO" id="GO:0006910">
    <property type="term" value="P:phagocytosis, recognition"/>
    <property type="evidence" value="ECO:0007669"/>
    <property type="project" value="UniProtKB-ARBA"/>
</dbReference>
<dbReference type="GO" id="GO:0050766">
    <property type="term" value="P:positive regulation of phagocytosis"/>
    <property type="evidence" value="ECO:0007669"/>
    <property type="project" value="UniProtKB-ARBA"/>
</dbReference>
<evidence type="ECO:0000256" key="14">
    <source>
        <dbReference type="ARBA" id="ARBA00023198"/>
    </source>
</evidence>
<sequence>MEYLSEPENLDENGYTQLDFSSRNIARRPVFSEKGTYRASPHWRCIAVTLGILCLVMLVIAVVLGTTGIWRFNSGSNPLKNNNFPSRNKENHSRPTQSSLEASVAPTKALTTTGVLSSSCPSNWIIHETSCYLFSTSTDSWESSKRQCSRLGSNLLKIDSSKELEFVRKQVSSQPDNSFWIGLSRHQTEGPWLWEDGSMFSSNLFQIRSTVSQENSSHNCVWIHMSIIYDQLCSVPSYSICEKQLSI</sequence>
<evidence type="ECO:0000256" key="10">
    <source>
        <dbReference type="ARBA" id="ARBA00022989"/>
    </source>
</evidence>
<evidence type="ECO:0000256" key="1">
    <source>
        <dbReference type="ARBA" id="ARBA00004401"/>
    </source>
</evidence>
<dbReference type="GO" id="GO:0006954">
    <property type="term" value="P:inflammatory response"/>
    <property type="evidence" value="ECO:0007669"/>
    <property type="project" value="UniProtKB-KW"/>
</dbReference>
<protein>
    <recommendedName>
        <fullName evidence="17">C-type lectin domain family 7 member A</fullName>
    </recommendedName>
    <alternativeName>
        <fullName evidence="18">Dendritic cell-associated C-type lectin 1</fullName>
    </alternativeName>
</protein>
<evidence type="ECO:0000256" key="18">
    <source>
        <dbReference type="ARBA" id="ARBA00079439"/>
    </source>
</evidence>
<dbReference type="Gene3D" id="3.10.100.10">
    <property type="entry name" value="Mannose-Binding Protein A, subunit A"/>
    <property type="match status" value="1"/>
</dbReference>
<evidence type="ECO:0000256" key="9">
    <source>
        <dbReference type="ARBA" id="ARBA00022968"/>
    </source>
</evidence>
<organism evidence="22 23">
    <name type="scientific">Pteropus vampyrus</name>
    <name type="common">Large flying fox</name>
    <dbReference type="NCBI Taxonomy" id="132908"/>
    <lineage>
        <taxon>Eukaryota</taxon>
        <taxon>Metazoa</taxon>
        <taxon>Chordata</taxon>
        <taxon>Craniata</taxon>
        <taxon>Vertebrata</taxon>
        <taxon>Euteleostomi</taxon>
        <taxon>Mammalia</taxon>
        <taxon>Eutheria</taxon>
        <taxon>Laurasiatheria</taxon>
        <taxon>Chiroptera</taxon>
        <taxon>Yinpterochiroptera</taxon>
        <taxon>Pteropodoidea</taxon>
        <taxon>Pteropodidae</taxon>
        <taxon>Pteropodinae</taxon>
        <taxon>Pteropus</taxon>
    </lineage>
</organism>
<dbReference type="GO" id="GO:0045087">
    <property type="term" value="P:innate immune response"/>
    <property type="evidence" value="ECO:0007669"/>
    <property type="project" value="UniProtKB-KW"/>
</dbReference>
<dbReference type="SUPFAM" id="SSF56436">
    <property type="entry name" value="C-type lectin-like"/>
    <property type="match status" value="1"/>
</dbReference>
<evidence type="ECO:0000313" key="23">
    <source>
        <dbReference type="RefSeq" id="XP_011364048.1"/>
    </source>
</evidence>
<dbReference type="GO" id="GO:0002752">
    <property type="term" value="P:cell surface pattern recognition receptor signaling pathway"/>
    <property type="evidence" value="ECO:0007669"/>
    <property type="project" value="UniProtKB-ARBA"/>
</dbReference>
<keyword evidence="4" id="KW-0399">Innate immunity</keyword>
<keyword evidence="13" id="KW-0325">Glycoprotein</keyword>
<dbReference type="InterPro" id="IPR016186">
    <property type="entry name" value="C-type_lectin-like/link_sf"/>
</dbReference>
<dbReference type="GeneID" id="105295897"/>
<dbReference type="GO" id="GO:0016046">
    <property type="term" value="P:detection of fungus"/>
    <property type="evidence" value="ECO:0007669"/>
    <property type="project" value="UniProtKB-ARBA"/>
</dbReference>
<dbReference type="CDD" id="cd03593">
    <property type="entry name" value="CLECT_NK_receptors_like"/>
    <property type="match status" value="1"/>
</dbReference>
<dbReference type="GO" id="GO:0046872">
    <property type="term" value="F:metal ion binding"/>
    <property type="evidence" value="ECO:0007669"/>
    <property type="project" value="UniProtKB-KW"/>
</dbReference>
<dbReference type="GO" id="GO:0002720">
    <property type="term" value="P:positive regulation of cytokine production involved in immune response"/>
    <property type="evidence" value="ECO:0007669"/>
    <property type="project" value="TreeGrafter"/>
</dbReference>
<evidence type="ECO:0000256" key="11">
    <source>
        <dbReference type="ARBA" id="ARBA00023136"/>
    </source>
</evidence>
<gene>
    <name evidence="23" type="primary">CLEC7A</name>
</gene>
<comment type="function">
    <text evidence="15">Lectin that functions as a pattern recognizing receptor (PRR) specific for beta-1,3-linked and beta-1,6-linked glucans, which constitute cell wall constituents from pathogenic bacteria and fungi. Necessary for the TLR2-mediated inflammatory response and activation of NF-kappa-B: upon beta-glucan binding, recruits SYK via its ITAM motif and promotes a signaling cascade that activates some CARD domain-BCL10-MALT1 (CBM) signalosomes, leading to the activation of NF-kappa-B and MAP kinase p38 (MAPK11, MAPK12, MAPK13 and/or MAPK14) pathways which stimulate expression of genes encoding pro-inflammatory cytokines and chemokines. Enhances cytokine production in macrophages and dendritic cells. Mediates production of reactive oxygen species in the cell. Mediates phagocytosis of C.albicans conidia. Binds T-cells in a way that does not involve their surface glycans and plays a role in T-cell activation. Stimulates T-cell proliferation. Induces phosphorylation of SCIMP after binding beta-glucans.</text>
</comment>
<dbReference type="GO" id="GO:0009986">
    <property type="term" value="C:cell surface"/>
    <property type="evidence" value="ECO:0007669"/>
    <property type="project" value="TreeGrafter"/>
</dbReference>
<evidence type="ECO:0000256" key="3">
    <source>
        <dbReference type="ARBA" id="ARBA00022553"/>
    </source>
</evidence>
<keyword evidence="8" id="KW-0391">Immunity</keyword>
<accession>A0A6P3QFI0</accession>
<evidence type="ECO:0000256" key="6">
    <source>
        <dbReference type="ARBA" id="ARBA00022723"/>
    </source>
</evidence>
<keyword evidence="3" id="KW-0597">Phosphoprotein</keyword>
<dbReference type="GO" id="GO:0005886">
    <property type="term" value="C:plasma membrane"/>
    <property type="evidence" value="ECO:0007669"/>
    <property type="project" value="UniProtKB-SubCell"/>
</dbReference>
<evidence type="ECO:0000256" key="15">
    <source>
        <dbReference type="ARBA" id="ARBA00059973"/>
    </source>
</evidence>
<keyword evidence="11 20" id="KW-0472">Membrane</keyword>
<keyword evidence="7" id="KW-0430">Lectin</keyword>
<dbReference type="KEGG" id="pvp:105295897"/>
<keyword evidence="14" id="KW-0395">Inflammatory response</keyword>
<dbReference type="PROSITE" id="PS50041">
    <property type="entry name" value="C_TYPE_LECTIN_2"/>
    <property type="match status" value="1"/>
</dbReference>
<name>A0A6P3QFI0_PTEVA</name>
<keyword evidence="5 20" id="KW-0812">Transmembrane</keyword>
<dbReference type="CTD" id="64581"/>
<dbReference type="Proteomes" id="UP000515202">
    <property type="component" value="Unplaced"/>
</dbReference>
<evidence type="ECO:0000259" key="21">
    <source>
        <dbReference type="PROSITE" id="PS50041"/>
    </source>
</evidence>
<evidence type="ECO:0000256" key="5">
    <source>
        <dbReference type="ARBA" id="ARBA00022692"/>
    </source>
</evidence>
<keyword evidence="10 20" id="KW-1133">Transmembrane helix</keyword>
<evidence type="ECO:0000256" key="4">
    <source>
        <dbReference type="ARBA" id="ARBA00022588"/>
    </source>
</evidence>
<evidence type="ECO:0000256" key="7">
    <source>
        <dbReference type="ARBA" id="ARBA00022734"/>
    </source>
</evidence>
<dbReference type="GO" id="GO:0038187">
    <property type="term" value="F:pattern recognition receptor activity"/>
    <property type="evidence" value="ECO:0007669"/>
    <property type="project" value="UniProtKB-ARBA"/>
</dbReference>
<dbReference type="InterPro" id="IPR016187">
    <property type="entry name" value="CTDL_fold"/>
</dbReference>
<comment type="subcellular location">
    <subcellularLocation>
        <location evidence="1">Cell membrane</location>
        <topology evidence="1">Single-pass type II membrane protein</topology>
    </subcellularLocation>
</comment>
<dbReference type="GO" id="GO:0032491">
    <property type="term" value="P:detection of molecule of fungal origin"/>
    <property type="evidence" value="ECO:0007669"/>
    <property type="project" value="UniProtKB-ARBA"/>
</dbReference>
<dbReference type="InterPro" id="IPR033992">
    <property type="entry name" value="NKR-like_CTLD"/>
</dbReference>
<proteinExistence type="predicted"/>
<feature type="domain" description="C-type lectin" evidence="21">
    <location>
        <begin position="127"/>
        <end position="242"/>
    </location>
</feature>
<feature type="region of interest" description="Disordered" evidence="19">
    <location>
        <begin position="80"/>
        <end position="105"/>
    </location>
</feature>
<evidence type="ECO:0000313" key="22">
    <source>
        <dbReference type="Proteomes" id="UP000515202"/>
    </source>
</evidence>
<evidence type="ECO:0000256" key="19">
    <source>
        <dbReference type="SAM" id="MobiDB-lite"/>
    </source>
</evidence>
<dbReference type="Pfam" id="PF00059">
    <property type="entry name" value="Lectin_C"/>
    <property type="match status" value="1"/>
</dbReference>
<dbReference type="GO" id="GO:0043122">
    <property type="term" value="P:regulation of canonical NF-kappaB signal transduction"/>
    <property type="evidence" value="ECO:0007669"/>
    <property type="project" value="TreeGrafter"/>
</dbReference>
<dbReference type="GO" id="GO:0071226">
    <property type="term" value="P:cellular response to molecule of fungal origin"/>
    <property type="evidence" value="ECO:0007669"/>
    <property type="project" value="InterPro"/>
</dbReference>
<dbReference type="OrthoDB" id="2142683at2759"/>
<dbReference type="GO" id="GO:0001872">
    <property type="term" value="F:(1-&gt;3)-beta-D-glucan binding"/>
    <property type="evidence" value="ECO:0007669"/>
    <property type="project" value="InterPro"/>
</dbReference>
<evidence type="ECO:0000256" key="13">
    <source>
        <dbReference type="ARBA" id="ARBA00023180"/>
    </source>
</evidence>
<dbReference type="GO" id="GO:0032743">
    <property type="term" value="P:positive regulation of interleukin-2 production"/>
    <property type="evidence" value="ECO:0007669"/>
    <property type="project" value="UniProtKB-ARBA"/>
</dbReference>
<dbReference type="RefSeq" id="XP_011364048.1">
    <property type="nucleotide sequence ID" value="XM_011365746.2"/>
</dbReference>
<comment type="subunit">
    <text evidence="16">Homodimer. Interacts with SYK; participates in leukocyte activation in presence of fungal pathogens. Interacts with CD37; this interaction controls CLEC7A-mediated IL-6 production.</text>
</comment>
<dbReference type="PANTHER" id="PTHR47218">
    <property type="entry name" value="C-TYPE LECTIN DOMAIN FAMILY 7 MEMBER A"/>
    <property type="match status" value="1"/>
</dbReference>
<evidence type="ECO:0000256" key="16">
    <source>
        <dbReference type="ARBA" id="ARBA00062058"/>
    </source>
</evidence>
<dbReference type="GO" id="GO:0032760">
    <property type="term" value="P:positive regulation of tumor necrosis factor production"/>
    <property type="evidence" value="ECO:0007669"/>
    <property type="project" value="UniProtKB-ARBA"/>
</dbReference>
<dbReference type="SMART" id="SM00034">
    <property type="entry name" value="CLECT"/>
    <property type="match status" value="1"/>
</dbReference>
<keyword evidence="12" id="KW-1015">Disulfide bond</keyword>
<dbReference type="GO" id="GO:0032755">
    <property type="term" value="P:positive regulation of interleukin-6 production"/>
    <property type="evidence" value="ECO:0007669"/>
    <property type="project" value="UniProtKB-ARBA"/>
</dbReference>